<comment type="caution">
    <text evidence="1">The sequence shown here is derived from an EMBL/GenBank/DDBJ whole genome shotgun (WGS) entry which is preliminary data.</text>
</comment>
<dbReference type="AlphaFoldDB" id="A0A850NK84"/>
<accession>A0A850NK84</accession>
<reference evidence="1 2" key="1">
    <citation type="submission" date="2020-06" db="EMBL/GenBank/DDBJ databases">
        <title>Description of novel acetic acid bacteria.</title>
        <authorList>
            <person name="Sombolestani A."/>
        </authorList>
    </citation>
    <scope>NUCLEOTIDE SEQUENCE [LARGE SCALE GENOMIC DNA]</scope>
    <source>
        <strain evidence="1 2">LMG 26838</strain>
    </source>
</reference>
<evidence type="ECO:0000313" key="2">
    <source>
        <dbReference type="Proteomes" id="UP000565205"/>
    </source>
</evidence>
<dbReference type="Proteomes" id="UP000565205">
    <property type="component" value="Unassembled WGS sequence"/>
</dbReference>
<dbReference type="EMBL" id="JABXXQ010000121">
    <property type="protein sequence ID" value="NVN30241.1"/>
    <property type="molecule type" value="Genomic_DNA"/>
</dbReference>
<proteinExistence type="predicted"/>
<feature type="non-terminal residue" evidence="1">
    <location>
        <position position="50"/>
    </location>
</feature>
<gene>
    <name evidence="1" type="ORF">HUK83_07830</name>
</gene>
<evidence type="ECO:0000313" key="1">
    <source>
        <dbReference type="EMBL" id="NVN30241.1"/>
    </source>
</evidence>
<sequence length="50" mass="5271">MDDLESLTRPDDAQVAALRARMEAASQRRLGRSLALARLDLGGSGGCGLE</sequence>
<name>A0A850NK84_9PROT</name>
<protein>
    <submittedName>
        <fullName evidence="1">Hydrogenase</fullName>
    </submittedName>
</protein>
<organism evidence="1 2">
    <name type="scientific">Endobacter medicaginis</name>
    <dbReference type="NCBI Taxonomy" id="1181271"/>
    <lineage>
        <taxon>Bacteria</taxon>
        <taxon>Pseudomonadati</taxon>
        <taxon>Pseudomonadota</taxon>
        <taxon>Alphaproteobacteria</taxon>
        <taxon>Acetobacterales</taxon>
        <taxon>Acetobacteraceae</taxon>
        <taxon>Endobacter</taxon>
    </lineage>
</organism>